<evidence type="ECO:0000256" key="8">
    <source>
        <dbReference type="RuleBase" id="RU363075"/>
    </source>
</evidence>
<evidence type="ECO:0000256" key="1">
    <source>
        <dbReference type="ARBA" id="ARBA00004477"/>
    </source>
</evidence>
<organism evidence="10 11">
    <name type="scientific">Plakobranchus ocellatus</name>
    <dbReference type="NCBI Taxonomy" id="259542"/>
    <lineage>
        <taxon>Eukaryota</taxon>
        <taxon>Metazoa</taxon>
        <taxon>Spiralia</taxon>
        <taxon>Lophotrochozoa</taxon>
        <taxon>Mollusca</taxon>
        <taxon>Gastropoda</taxon>
        <taxon>Heterobranchia</taxon>
        <taxon>Euthyneura</taxon>
        <taxon>Panpulmonata</taxon>
        <taxon>Sacoglossa</taxon>
        <taxon>Placobranchoidea</taxon>
        <taxon>Plakobranchidae</taxon>
        <taxon>Plakobranchus</taxon>
    </lineage>
</organism>
<dbReference type="Proteomes" id="UP000735302">
    <property type="component" value="Unassembled WGS sequence"/>
</dbReference>
<dbReference type="PANTHER" id="PTHR22760:SF4">
    <property type="entry name" value="GPI MANNOSYLTRANSFERASE 3"/>
    <property type="match status" value="1"/>
</dbReference>
<gene>
    <name evidence="10" type="ORF">PoB_002376800</name>
</gene>
<reference evidence="10 11" key="1">
    <citation type="journal article" date="2021" name="Elife">
        <title>Chloroplast acquisition without the gene transfer in kleptoplastic sea slugs, Plakobranchus ocellatus.</title>
        <authorList>
            <person name="Maeda T."/>
            <person name="Takahashi S."/>
            <person name="Yoshida T."/>
            <person name="Shimamura S."/>
            <person name="Takaki Y."/>
            <person name="Nagai Y."/>
            <person name="Toyoda A."/>
            <person name="Suzuki Y."/>
            <person name="Arimoto A."/>
            <person name="Ishii H."/>
            <person name="Satoh N."/>
            <person name="Nishiyama T."/>
            <person name="Hasebe M."/>
            <person name="Maruyama T."/>
            <person name="Minagawa J."/>
            <person name="Obokata J."/>
            <person name="Shigenobu S."/>
        </authorList>
    </citation>
    <scope>NUCLEOTIDE SEQUENCE [LARGE SCALE GENOMIC DNA]</scope>
</reference>
<accession>A0AAV3ZR01</accession>
<feature type="transmembrane region" description="Helical" evidence="8">
    <location>
        <begin position="189"/>
        <end position="205"/>
    </location>
</feature>
<comment type="caution">
    <text evidence="8">Lacks conserved residue(s) required for the propagation of feature annotation.</text>
</comment>
<comment type="similarity">
    <text evidence="8">Belongs to the glycosyltransferase 22 family.</text>
</comment>
<comment type="subcellular location">
    <subcellularLocation>
        <location evidence="1 8">Endoplasmic reticulum membrane</location>
        <topology evidence="1 8">Multi-pass membrane protein</topology>
    </subcellularLocation>
</comment>
<keyword evidence="7 8" id="KW-0472">Membrane</keyword>
<evidence type="ECO:0000256" key="6">
    <source>
        <dbReference type="ARBA" id="ARBA00022989"/>
    </source>
</evidence>
<dbReference type="GO" id="GO:0000026">
    <property type="term" value="F:alpha-1,2-mannosyltransferase activity"/>
    <property type="evidence" value="ECO:0007669"/>
    <property type="project" value="TreeGrafter"/>
</dbReference>
<feature type="transmembrane region" description="Helical" evidence="8">
    <location>
        <begin position="109"/>
        <end position="127"/>
    </location>
</feature>
<keyword evidence="6 8" id="KW-1133">Transmembrane helix</keyword>
<sequence length="413" mass="47028">MLLPIASYRISHLAKLQPFCLNCSTLLSWFTIYCCTRTLSNSTEASLIVIALSYFPWPDRQRKDSSVRLFLLFAALSVIVRPTAALVWVLLCCWHLQWARYTAQFRNVLQTYLVIGMSTLAISAMVDRIWYGQWIFVQLNFLWFNVVRGGASIYGTHPWHWYLWQGFPVVMGTLMFPFLLGAWRAKDKTLLWIIAFILATHSFLPHKEFRFILPTVPLAMHFCGLYFQELCSRPSIKEVKAMLRSSCALHKKSDSKEQTSEDCGSDKKPQDEGLKGEGDEEARRIIEEMSALAQEDHKADSVTKERHEAESAGQEEGPKNLGFDKDKLGVKDGSSPDSLEALQEQHHQARLTKARVLTTILAVTNLLPALYFCLIHQRGTIMVTKFLADSAAGLHGKTDILFLMPCHSTPYYR</sequence>
<feature type="transmembrane region" description="Helical" evidence="8">
    <location>
        <begin position="161"/>
        <end position="182"/>
    </location>
</feature>
<evidence type="ECO:0000256" key="7">
    <source>
        <dbReference type="ARBA" id="ARBA00023136"/>
    </source>
</evidence>
<feature type="transmembrane region" description="Helical" evidence="8">
    <location>
        <begin position="69"/>
        <end position="97"/>
    </location>
</feature>
<keyword evidence="4 8" id="KW-0812">Transmembrane</keyword>
<evidence type="ECO:0000256" key="4">
    <source>
        <dbReference type="ARBA" id="ARBA00022692"/>
    </source>
</evidence>
<feature type="region of interest" description="Disordered" evidence="9">
    <location>
        <begin position="293"/>
        <end position="337"/>
    </location>
</feature>
<evidence type="ECO:0000256" key="5">
    <source>
        <dbReference type="ARBA" id="ARBA00022824"/>
    </source>
</evidence>
<keyword evidence="3" id="KW-0808">Transferase</keyword>
<feature type="compositionally biased region" description="Basic and acidic residues" evidence="9">
    <location>
        <begin position="294"/>
        <end position="330"/>
    </location>
</feature>
<comment type="caution">
    <text evidence="10">The sequence shown here is derived from an EMBL/GenBank/DDBJ whole genome shotgun (WGS) entry which is preliminary data.</text>
</comment>
<proteinExistence type="inferred from homology"/>
<dbReference type="GO" id="GO:0005789">
    <property type="term" value="C:endoplasmic reticulum membrane"/>
    <property type="evidence" value="ECO:0007669"/>
    <property type="project" value="UniProtKB-SubCell"/>
</dbReference>
<name>A0AAV3ZR01_9GAST</name>
<dbReference type="InterPro" id="IPR005599">
    <property type="entry name" value="GPI_mannosylTrfase"/>
</dbReference>
<evidence type="ECO:0000256" key="9">
    <source>
        <dbReference type="SAM" id="MobiDB-lite"/>
    </source>
</evidence>
<dbReference type="EMBL" id="BLXT01002742">
    <property type="protein sequence ID" value="GFN97262.1"/>
    <property type="molecule type" value="Genomic_DNA"/>
</dbReference>
<evidence type="ECO:0000313" key="11">
    <source>
        <dbReference type="Proteomes" id="UP000735302"/>
    </source>
</evidence>
<keyword evidence="11" id="KW-1185">Reference proteome</keyword>
<evidence type="ECO:0000313" key="10">
    <source>
        <dbReference type="EMBL" id="GFN97262.1"/>
    </source>
</evidence>
<protein>
    <recommendedName>
        <fullName evidence="8">Mannosyltransferase</fullName>
        <ecNumber evidence="8">2.4.1.-</ecNumber>
    </recommendedName>
</protein>
<keyword evidence="2 8" id="KW-0328">Glycosyltransferase</keyword>
<dbReference type="GO" id="GO:0006506">
    <property type="term" value="P:GPI anchor biosynthetic process"/>
    <property type="evidence" value="ECO:0007669"/>
    <property type="project" value="TreeGrafter"/>
</dbReference>
<dbReference type="EC" id="2.4.1.-" evidence="8"/>
<dbReference type="AlphaFoldDB" id="A0AAV3ZR01"/>
<keyword evidence="5 8" id="KW-0256">Endoplasmic reticulum</keyword>
<dbReference type="Pfam" id="PF03901">
    <property type="entry name" value="Glyco_transf_22"/>
    <property type="match status" value="2"/>
</dbReference>
<dbReference type="PANTHER" id="PTHR22760">
    <property type="entry name" value="GLYCOSYLTRANSFERASE"/>
    <property type="match status" value="1"/>
</dbReference>
<feature type="region of interest" description="Disordered" evidence="9">
    <location>
        <begin position="254"/>
        <end position="279"/>
    </location>
</feature>
<evidence type="ECO:0000256" key="2">
    <source>
        <dbReference type="ARBA" id="ARBA00022676"/>
    </source>
</evidence>
<evidence type="ECO:0000256" key="3">
    <source>
        <dbReference type="ARBA" id="ARBA00022679"/>
    </source>
</evidence>